<evidence type="ECO:0000259" key="3">
    <source>
        <dbReference type="Pfam" id="PF00884"/>
    </source>
</evidence>
<dbReference type="InterPro" id="IPR017850">
    <property type="entry name" value="Alkaline_phosphatase_core_sf"/>
</dbReference>
<dbReference type="InterPro" id="IPR000917">
    <property type="entry name" value="Sulfatase_N"/>
</dbReference>
<accession>A0ABU1ADY1</accession>
<keyword evidence="1" id="KW-0479">Metal-binding</keyword>
<feature type="domain" description="Sulfatase N-terminal" evidence="3">
    <location>
        <begin position="4"/>
        <end position="337"/>
    </location>
</feature>
<evidence type="ECO:0000256" key="2">
    <source>
        <dbReference type="ARBA" id="ARBA00022801"/>
    </source>
</evidence>
<sequence length="501" mass="57008">MKAIIIMYDSLNRHALPPYGGDWVQAPNFQRLANKAVTFDNSYVCSMPCMPARRDLHTGRPNFLHRGWGPLEPYDDSVFEILKGKGVHSHLITDHYHYWETGGANYHTKYNTFEFIRGQEGDPWQAQVKNPPADVNAVGQNAIHDAWHAQDLKNRAAMTVDADFCQTKTFEAGKQFIRDNLNADNWLLQIETFDPHEPFFSPDNFKDLYKSHYDSYAGPEFDWPPYRPVKESREAVEHVIVENAALVSMCDQKLGEVLDLMDAESMWEDTMLIVWTDHGFCLGEHDSWGKCWIPFYQEIAHTPFFVWDPRTGKSGERRDALVQPAIDLAPTLLDYFGEQASPDMLGYNLAATIDADAAVRETAIFGIYGGQVNVTDGRYVYMRAAQHSNQPLNQYTLTPAHANALFGPEELQAGIELHPPFSFTKNCQVLKVPAAETIRATAAGIREPLQQTCLYDVKEDPKQLNPIRSQAEIEERMVNALKQHLYLNDAPQDQFVRLQLI</sequence>
<comment type="caution">
    <text evidence="4">The sequence shown here is derived from an EMBL/GenBank/DDBJ whole genome shotgun (WGS) entry which is preliminary data.</text>
</comment>
<evidence type="ECO:0000256" key="1">
    <source>
        <dbReference type="ARBA" id="ARBA00022723"/>
    </source>
</evidence>
<protein>
    <submittedName>
        <fullName evidence="4">Sulfatase</fullName>
    </submittedName>
</protein>
<keyword evidence="2" id="KW-0378">Hydrolase</keyword>
<evidence type="ECO:0000313" key="5">
    <source>
        <dbReference type="Proteomes" id="UP001243717"/>
    </source>
</evidence>
<dbReference type="CDD" id="cd16148">
    <property type="entry name" value="sulfatase_like"/>
    <property type="match status" value="1"/>
</dbReference>
<keyword evidence="5" id="KW-1185">Reference proteome</keyword>
<organism evidence="4 5">
    <name type="scientific">Thalassobacterium sedimentorum</name>
    <dbReference type="NCBI Taxonomy" id="3041258"/>
    <lineage>
        <taxon>Bacteria</taxon>
        <taxon>Pseudomonadati</taxon>
        <taxon>Verrucomicrobiota</taxon>
        <taxon>Opitutia</taxon>
        <taxon>Puniceicoccales</taxon>
        <taxon>Coraliomargaritaceae</taxon>
        <taxon>Thalassobacterium</taxon>
    </lineage>
</organism>
<dbReference type="EMBL" id="JARXIC010000001">
    <property type="protein sequence ID" value="MDQ8192939.1"/>
    <property type="molecule type" value="Genomic_DNA"/>
</dbReference>
<name>A0ABU1ADY1_9BACT</name>
<dbReference type="PANTHER" id="PTHR45953:SF1">
    <property type="entry name" value="IDURONATE 2-SULFATASE"/>
    <property type="match status" value="1"/>
</dbReference>
<dbReference type="Pfam" id="PF00884">
    <property type="entry name" value="Sulfatase"/>
    <property type="match status" value="1"/>
</dbReference>
<reference evidence="4 5" key="1">
    <citation type="submission" date="2023-04" db="EMBL/GenBank/DDBJ databases">
        <title>A novel bacteria isolated from coastal sediment.</title>
        <authorList>
            <person name="Liu X.-J."/>
            <person name="Du Z.-J."/>
        </authorList>
    </citation>
    <scope>NUCLEOTIDE SEQUENCE [LARGE SCALE GENOMIC DNA]</scope>
    <source>
        <strain evidence="4 5">SDUM461004</strain>
    </source>
</reference>
<dbReference type="PANTHER" id="PTHR45953">
    <property type="entry name" value="IDURONATE 2-SULFATASE"/>
    <property type="match status" value="1"/>
</dbReference>
<dbReference type="Proteomes" id="UP001243717">
    <property type="component" value="Unassembled WGS sequence"/>
</dbReference>
<dbReference type="SUPFAM" id="SSF53649">
    <property type="entry name" value="Alkaline phosphatase-like"/>
    <property type="match status" value="1"/>
</dbReference>
<gene>
    <name evidence="4" type="ORF">QEH59_00780</name>
</gene>
<evidence type="ECO:0000313" key="4">
    <source>
        <dbReference type="EMBL" id="MDQ8192939.1"/>
    </source>
</evidence>
<dbReference type="RefSeq" id="WP_308983448.1">
    <property type="nucleotide sequence ID" value="NZ_JARXIC010000001.1"/>
</dbReference>
<dbReference type="Gene3D" id="3.40.720.10">
    <property type="entry name" value="Alkaline Phosphatase, subunit A"/>
    <property type="match status" value="1"/>
</dbReference>
<proteinExistence type="predicted"/>